<accession>A0ABR3DRT9</accession>
<dbReference type="EMBL" id="JAVLET010000001">
    <property type="protein sequence ID" value="KAL0474603.1"/>
    <property type="molecule type" value="Genomic_DNA"/>
</dbReference>
<organism evidence="2 3">
    <name type="scientific">Neurospora intermedia</name>
    <dbReference type="NCBI Taxonomy" id="5142"/>
    <lineage>
        <taxon>Eukaryota</taxon>
        <taxon>Fungi</taxon>
        <taxon>Dikarya</taxon>
        <taxon>Ascomycota</taxon>
        <taxon>Pezizomycotina</taxon>
        <taxon>Sordariomycetes</taxon>
        <taxon>Sordariomycetidae</taxon>
        <taxon>Sordariales</taxon>
        <taxon>Sordariaceae</taxon>
        <taxon>Neurospora</taxon>
    </lineage>
</organism>
<feature type="compositionally biased region" description="Polar residues" evidence="1">
    <location>
        <begin position="55"/>
        <end position="70"/>
    </location>
</feature>
<feature type="compositionally biased region" description="Basic and acidic residues" evidence="1">
    <location>
        <begin position="332"/>
        <end position="346"/>
    </location>
</feature>
<dbReference type="Proteomes" id="UP001451303">
    <property type="component" value="Unassembled WGS sequence"/>
</dbReference>
<gene>
    <name evidence="2" type="ORF">QR685DRAFT_430759</name>
</gene>
<evidence type="ECO:0000313" key="2">
    <source>
        <dbReference type="EMBL" id="KAL0474603.1"/>
    </source>
</evidence>
<protein>
    <submittedName>
        <fullName evidence="2">Uncharacterized protein</fullName>
    </submittedName>
</protein>
<evidence type="ECO:0000313" key="3">
    <source>
        <dbReference type="Proteomes" id="UP001451303"/>
    </source>
</evidence>
<proteinExistence type="predicted"/>
<reference evidence="2 3" key="1">
    <citation type="submission" date="2023-09" db="EMBL/GenBank/DDBJ databases">
        <title>Multi-omics analysis of a traditional fermented food reveals byproduct-associated fungal strains for waste-to-food upcycling.</title>
        <authorList>
            <consortium name="Lawrence Berkeley National Laboratory"/>
            <person name="Rekdal V.M."/>
            <person name="Villalobos-Escobedo J.M."/>
            <person name="Rodriguez-Valeron N."/>
            <person name="Garcia M.O."/>
            <person name="Vasquez D.P."/>
            <person name="Damayanti I."/>
            <person name="Sorensen P.M."/>
            <person name="Baidoo E.E."/>
            <person name="De Carvalho A.C."/>
            <person name="Riley R."/>
            <person name="Lipzen A."/>
            <person name="He G."/>
            <person name="Yan M."/>
            <person name="Haridas S."/>
            <person name="Daum C."/>
            <person name="Yoshinaga Y."/>
            <person name="Ng V."/>
            <person name="Grigoriev I.V."/>
            <person name="Munk R."/>
            <person name="Nuraida L."/>
            <person name="Wijaya C.H."/>
            <person name="Morales P.-C."/>
            <person name="Keasling J.D."/>
        </authorList>
    </citation>
    <scope>NUCLEOTIDE SEQUENCE [LARGE SCALE GENOMIC DNA]</scope>
    <source>
        <strain evidence="2 3">FGSC 2613</strain>
    </source>
</reference>
<keyword evidence="3" id="KW-1185">Reference proteome</keyword>
<feature type="region of interest" description="Disordered" evidence="1">
    <location>
        <begin position="231"/>
        <end position="250"/>
    </location>
</feature>
<name>A0ABR3DRT9_NEUIN</name>
<feature type="region of interest" description="Disordered" evidence="1">
    <location>
        <begin position="1"/>
        <end position="84"/>
    </location>
</feature>
<feature type="compositionally biased region" description="Basic residues" evidence="1">
    <location>
        <begin position="1"/>
        <end position="10"/>
    </location>
</feature>
<evidence type="ECO:0000256" key="1">
    <source>
        <dbReference type="SAM" id="MobiDB-lite"/>
    </source>
</evidence>
<comment type="caution">
    <text evidence="2">The sequence shown here is derived from an EMBL/GenBank/DDBJ whole genome shotgun (WGS) entry which is preliminary data.</text>
</comment>
<feature type="region of interest" description="Disordered" evidence="1">
    <location>
        <begin position="328"/>
        <end position="349"/>
    </location>
</feature>
<sequence>MVAPRSRRSVHSSTPIPMPVIAEDENAADPRHGATTEPTIPPRSPQRRSTTRSSGVLSTNSSFYAPSTQPAMHHSSEPGPPLPTDLFPAGSYTFTAALTNLSASCAPKRNPALWRCYPYSLYSSSANESTAAASFRWIIRPTTTFAYVISSSDDPFSPTGIFRDVSLTMIDANQPSERFMFGFTMAKAVVPDVSITSSSSSSSSSSVSSTVSSMISATSITVDASLSSTSVSQAASNGREKGNGTPSGRRWLRAAKRANDNTMSRGTPTPAPAICWYNQTAVRGTIWTRMRASYPAKISDVSTPLINATNVFAPWPFAVELTFEQTYEEDESGKGEKAPDCRDAEGKPVVFGNNDNMKAVGEKGMNIVDEAEICRCSYANYGLDTMNSNKSGRLQGQSQSQGQG</sequence>